<keyword evidence="3" id="KW-1185">Reference proteome</keyword>
<keyword evidence="1" id="KW-0472">Membrane</keyword>
<feature type="transmembrane region" description="Helical" evidence="1">
    <location>
        <begin position="12"/>
        <end position="35"/>
    </location>
</feature>
<evidence type="ECO:0000256" key="1">
    <source>
        <dbReference type="SAM" id="Phobius"/>
    </source>
</evidence>
<reference evidence="2 3" key="1">
    <citation type="submission" date="2019-07" db="EMBL/GenBank/DDBJ databases">
        <title>Lentzea xizangensis sp. nov., isolated from Qinghai-Tibetan Plateau Soils.</title>
        <authorList>
            <person name="Huang J."/>
        </authorList>
    </citation>
    <scope>NUCLEOTIDE SEQUENCE [LARGE SCALE GENOMIC DNA]</scope>
    <source>
        <strain evidence="2 3">FXJ1.1311</strain>
    </source>
</reference>
<keyword evidence="1" id="KW-1133">Transmembrane helix</keyword>
<accession>A0A563EUS3</accession>
<evidence type="ECO:0000313" key="2">
    <source>
        <dbReference type="EMBL" id="TWP51445.1"/>
    </source>
</evidence>
<evidence type="ECO:0000313" key="3">
    <source>
        <dbReference type="Proteomes" id="UP000316639"/>
    </source>
</evidence>
<organism evidence="2 3">
    <name type="scientific">Lentzea tibetensis</name>
    <dbReference type="NCBI Taxonomy" id="2591470"/>
    <lineage>
        <taxon>Bacteria</taxon>
        <taxon>Bacillati</taxon>
        <taxon>Actinomycetota</taxon>
        <taxon>Actinomycetes</taxon>
        <taxon>Pseudonocardiales</taxon>
        <taxon>Pseudonocardiaceae</taxon>
        <taxon>Lentzea</taxon>
    </lineage>
</organism>
<protein>
    <submittedName>
        <fullName evidence="2">Uncharacterized protein</fullName>
    </submittedName>
</protein>
<dbReference type="EMBL" id="VOBR01000008">
    <property type="protein sequence ID" value="TWP51445.1"/>
    <property type="molecule type" value="Genomic_DNA"/>
</dbReference>
<dbReference type="OrthoDB" id="4556630at2"/>
<comment type="caution">
    <text evidence="2">The sequence shown here is derived from an EMBL/GenBank/DDBJ whole genome shotgun (WGS) entry which is preliminary data.</text>
</comment>
<name>A0A563EUS3_9PSEU</name>
<dbReference type="RefSeq" id="WP_146352176.1">
    <property type="nucleotide sequence ID" value="NZ_VOBR01000008.1"/>
</dbReference>
<dbReference type="Proteomes" id="UP000316639">
    <property type="component" value="Unassembled WGS sequence"/>
</dbReference>
<keyword evidence="1" id="KW-0812">Transmembrane</keyword>
<gene>
    <name evidence="2" type="ORF">FKR81_14615</name>
</gene>
<proteinExistence type="predicted"/>
<dbReference type="AlphaFoldDB" id="A0A563EUS3"/>
<sequence length="118" mass="12597">MVTKVSGCLVKILLVLVGVVLGTVLTGLTGVLLLLPDRELVSSTPPSPQGPGLYVKKVERTVGGTSFELWMGPSEDRGHVVPIPNGWDNAPEHEFTPDGVRLKFRSGGEIFVPKASYS</sequence>